<dbReference type="Proteomes" id="UP000600307">
    <property type="component" value="Unassembled WGS sequence"/>
</dbReference>
<reference evidence="3 4" key="1">
    <citation type="submission" date="2020-11" db="EMBL/GenBank/DDBJ databases">
        <title>Taxonomic investigation of Rahnella spp.</title>
        <authorList>
            <person name="Lee S.D."/>
        </authorList>
    </citation>
    <scope>NUCLEOTIDE SEQUENCE [LARGE SCALE GENOMIC DNA]</scope>
    <source>
        <strain evidence="3 4">SAP-10</strain>
    </source>
</reference>
<protein>
    <submittedName>
        <fullName evidence="3">XdhC family protein</fullName>
    </submittedName>
</protein>
<dbReference type="InterPro" id="IPR027051">
    <property type="entry name" value="XdhC_Rossmann_dom"/>
</dbReference>
<dbReference type="RefSeq" id="WP_195817164.1">
    <property type="nucleotide sequence ID" value="NZ_JADOBH010000002.1"/>
</dbReference>
<feature type="domain" description="XdhC- CoxI" evidence="1">
    <location>
        <begin position="18"/>
        <end position="81"/>
    </location>
</feature>
<comment type="caution">
    <text evidence="3">The sequence shown here is derived from an EMBL/GenBank/DDBJ whole genome shotgun (WGS) entry which is preliminary data.</text>
</comment>
<keyword evidence="4" id="KW-1185">Reference proteome</keyword>
<dbReference type="EMBL" id="JADOBH010000002">
    <property type="protein sequence ID" value="MBF7955828.1"/>
    <property type="molecule type" value="Genomic_DNA"/>
</dbReference>
<accession>A0ABS0DQY3</accession>
<dbReference type="Pfam" id="PF13478">
    <property type="entry name" value="XdhC_C"/>
    <property type="match status" value="1"/>
</dbReference>
<name>A0ABS0DQY3_9GAMM</name>
<feature type="domain" description="XdhC Rossmann" evidence="2">
    <location>
        <begin position="168"/>
        <end position="313"/>
    </location>
</feature>
<gene>
    <name evidence="3" type="ORF">IV431_09720</name>
</gene>
<dbReference type="InterPro" id="IPR052698">
    <property type="entry name" value="MoCofactor_Util/Proc"/>
</dbReference>
<proteinExistence type="predicted"/>
<dbReference type="Pfam" id="PF02625">
    <property type="entry name" value="XdhC_CoxI"/>
    <property type="match status" value="1"/>
</dbReference>
<evidence type="ECO:0000259" key="2">
    <source>
        <dbReference type="Pfam" id="PF13478"/>
    </source>
</evidence>
<organism evidence="3 4">
    <name type="scientific">Rahnella victoriana</name>
    <dbReference type="NCBI Taxonomy" id="1510570"/>
    <lineage>
        <taxon>Bacteria</taxon>
        <taxon>Pseudomonadati</taxon>
        <taxon>Pseudomonadota</taxon>
        <taxon>Gammaproteobacteria</taxon>
        <taxon>Enterobacterales</taxon>
        <taxon>Yersiniaceae</taxon>
        <taxon>Rahnella</taxon>
    </lineage>
</organism>
<dbReference type="Gene3D" id="3.40.50.720">
    <property type="entry name" value="NAD(P)-binding Rossmann-like Domain"/>
    <property type="match status" value="1"/>
</dbReference>
<dbReference type="PANTHER" id="PTHR30388">
    <property type="entry name" value="ALDEHYDE OXIDOREDUCTASE MOLYBDENUM COFACTOR ASSEMBLY PROTEIN"/>
    <property type="match status" value="1"/>
</dbReference>
<dbReference type="InterPro" id="IPR003777">
    <property type="entry name" value="XdhC_CoxI"/>
</dbReference>
<evidence type="ECO:0000259" key="1">
    <source>
        <dbReference type="Pfam" id="PF02625"/>
    </source>
</evidence>
<evidence type="ECO:0000313" key="3">
    <source>
        <dbReference type="EMBL" id="MBF7955828.1"/>
    </source>
</evidence>
<dbReference type="PANTHER" id="PTHR30388:SF4">
    <property type="entry name" value="MOLYBDENUM COFACTOR INSERTION CHAPERONE PAOD"/>
    <property type="match status" value="1"/>
</dbReference>
<evidence type="ECO:0000313" key="4">
    <source>
        <dbReference type="Proteomes" id="UP000600307"/>
    </source>
</evidence>
<sequence>MQSLDISVISQSARWINDQPIWLCTVLSTFGSSPRPPGTLMVINRDGHFCGSLSGGCIEDDFIQRIRDGDFRQPSQVVRYGDGGLTPDRALPCGGVLDILIEYLAPTAANQAYIAGIGQSLNRHFALKKRITPPAACHSLTQETWRSSTIVERDASEIVITLACAPRIIIAGLSAVAVFCAEFASGLGFETVICEPREDILENFRGQISGSPILETVFPARYLEQHGCHANTAIVALTHDPRMDDLTMMEAVNTDAFYIGVMGSLRNSQNRIRRLETTGGMTAEELTRIHAPIGIDIGSKTPAEIALAVMADIVRVKNQRTVSVSR</sequence>